<reference evidence="3 4" key="1">
    <citation type="submission" date="2016-10" db="EMBL/GenBank/DDBJ databases">
        <authorList>
            <person name="de Groot N.N."/>
        </authorList>
    </citation>
    <scope>NUCLEOTIDE SEQUENCE [LARGE SCALE GENOMIC DNA]</scope>
    <source>
        <strain evidence="3 4">DSM 22789</strain>
    </source>
</reference>
<dbReference type="EMBL" id="FOZZ01000018">
    <property type="protein sequence ID" value="SFT17976.1"/>
    <property type="molecule type" value="Genomic_DNA"/>
</dbReference>
<dbReference type="PANTHER" id="PTHR43026:SF1">
    <property type="entry name" value="2-HYDROXYACID DEHYDROGENASE HOMOLOG 1-RELATED"/>
    <property type="match status" value="1"/>
</dbReference>
<evidence type="ECO:0000313" key="3">
    <source>
        <dbReference type="EMBL" id="SFT17976.1"/>
    </source>
</evidence>
<dbReference type="Proteomes" id="UP000198785">
    <property type="component" value="Unassembled WGS sequence"/>
</dbReference>
<dbReference type="OrthoDB" id="1522997at2"/>
<dbReference type="GO" id="GO:0051287">
    <property type="term" value="F:NAD binding"/>
    <property type="evidence" value="ECO:0007669"/>
    <property type="project" value="InterPro"/>
</dbReference>
<keyword evidence="1" id="KW-0520">NAD</keyword>
<dbReference type="RefSeq" id="WP_093367678.1">
    <property type="nucleotide sequence ID" value="NZ_FOZZ01000018.1"/>
</dbReference>
<dbReference type="InterPro" id="IPR058205">
    <property type="entry name" value="D-LDH-like"/>
</dbReference>
<dbReference type="Gene3D" id="3.40.50.720">
    <property type="entry name" value="NAD(P)-binding Rossmann-like Domain"/>
    <property type="match status" value="1"/>
</dbReference>
<organism evidence="3 4">
    <name type="scientific">Sphingobacterium wenxiniae</name>
    <dbReference type="NCBI Taxonomy" id="683125"/>
    <lineage>
        <taxon>Bacteria</taxon>
        <taxon>Pseudomonadati</taxon>
        <taxon>Bacteroidota</taxon>
        <taxon>Sphingobacteriia</taxon>
        <taxon>Sphingobacteriales</taxon>
        <taxon>Sphingobacteriaceae</taxon>
        <taxon>Sphingobacterium</taxon>
    </lineage>
</organism>
<dbReference type="InterPro" id="IPR006139">
    <property type="entry name" value="D-isomer_2_OHA_DH_cat_dom"/>
</dbReference>
<accession>A0A1I6VW74</accession>
<protein>
    <submittedName>
        <fullName evidence="3">D-lactate dehydrogenase</fullName>
    </submittedName>
</protein>
<evidence type="ECO:0000259" key="2">
    <source>
        <dbReference type="Pfam" id="PF00389"/>
    </source>
</evidence>
<dbReference type="Pfam" id="PF00389">
    <property type="entry name" value="2-Hacid_dh"/>
    <property type="match status" value="1"/>
</dbReference>
<evidence type="ECO:0000313" key="4">
    <source>
        <dbReference type="Proteomes" id="UP000198785"/>
    </source>
</evidence>
<keyword evidence="4" id="KW-1185">Reference proteome</keyword>
<dbReference type="AlphaFoldDB" id="A0A1I6VW74"/>
<gene>
    <name evidence="3" type="ORF">SAMN05660206_11833</name>
</gene>
<sequence>MKVVAYNIKDFEKELLAVANGKVHDLTLISNPLNLNTIHYADGKEAVIISEDDTLDSKTLRALKEHGVSKIITRSLTTDHIDLYEAQYLSMQIANTPYPDRTPKGIAEQTVRNLNLWSAGKCVGTACCCLDGCSKVEQEKVGGENV</sequence>
<evidence type="ECO:0000256" key="1">
    <source>
        <dbReference type="ARBA" id="ARBA00023027"/>
    </source>
</evidence>
<dbReference type="GO" id="GO:0008720">
    <property type="term" value="F:D-lactate dehydrogenase (NAD+) activity"/>
    <property type="evidence" value="ECO:0007669"/>
    <property type="project" value="TreeGrafter"/>
</dbReference>
<feature type="domain" description="D-isomer specific 2-hydroxyacid dehydrogenase catalytic" evidence="2">
    <location>
        <begin position="18"/>
        <end position="98"/>
    </location>
</feature>
<dbReference type="STRING" id="683125.SAMN05660206_11833"/>
<dbReference type="PANTHER" id="PTHR43026">
    <property type="entry name" value="2-HYDROXYACID DEHYDROGENASE HOMOLOG 1-RELATED"/>
    <property type="match status" value="1"/>
</dbReference>
<name>A0A1I6VW74_9SPHI</name>
<proteinExistence type="predicted"/>
<dbReference type="SUPFAM" id="SSF52283">
    <property type="entry name" value="Formate/glycerate dehydrogenase catalytic domain-like"/>
    <property type="match status" value="1"/>
</dbReference>